<accession>A0AAD8FNW4</accession>
<evidence type="ECO:0000313" key="1">
    <source>
        <dbReference type="EMBL" id="KAK1141079.1"/>
    </source>
</evidence>
<protein>
    <submittedName>
        <fullName evidence="1">Uncharacterized protein</fullName>
    </submittedName>
</protein>
<comment type="caution">
    <text evidence="1">The sequence shown here is derived from an EMBL/GenBank/DDBJ whole genome shotgun (WGS) entry which is preliminary data.</text>
</comment>
<gene>
    <name evidence="1" type="ORF">AOXY_G37225</name>
</gene>
<dbReference type="Gene3D" id="6.10.250.2320">
    <property type="match status" value="1"/>
</dbReference>
<organism evidence="1 2">
    <name type="scientific">Acipenser oxyrinchus oxyrinchus</name>
    <dbReference type="NCBI Taxonomy" id="40147"/>
    <lineage>
        <taxon>Eukaryota</taxon>
        <taxon>Metazoa</taxon>
        <taxon>Chordata</taxon>
        <taxon>Craniata</taxon>
        <taxon>Vertebrata</taxon>
        <taxon>Euteleostomi</taxon>
        <taxon>Actinopterygii</taxon>
        <taxon>Chondrostei</taxon>
        <taxon>Acipenseriformes</taxon>
        <taxon>Acipenseridae</taxon>
        <taxon>Acipenser</taxon>
    </lineage>
</organism>
<proteinExistence type="predicted"/>
<dbReference type="Proteomes" id="UP001230051">
    <property type="component" value="Unassembled WGS sequence"/>
</dbReference>
<reference evidence="1" key="1">
    <citation type="submission" date="2022-02" db="EMBL/GenBank/DDBJ databases">
        <title>Atlantic sturgeon de novo genome assembly.</title>
        <authorList>
            <person name="Stock M."/>
            <person name="Klopp C."/>
            <person name="Guiguen Y."/>
            <person name="Cabau C."/>
            <person name="Parinello H."/>
            <person name="Santidrian Yebra-Pimentel E."/>
            <person name="Kuhl H."/>
            <person name="Dirks R.P."/>
            <person name="Guessner J."/>
            <person name="Wuertz S."/>
            <person name="Du K."/>
            <person name="Schartl M."/>
        </authorList>
    </citation>
    <scope>NUCLEOTIDE SEQUENCE</scope>
    <source>
        <strain evidence="1">STURGEONOMICS-FGT-2020</strain>
        <tissue evidence="1">Whole blood</tissue>
    </source>
</reference>
<sequence length="116" mass="13330">MDLDYFFRGIRGNEDRYLQSLEQICRKYSAEREDSVIVDLETMTCQTPDGILPWDGEVVYSKELKRKKKLIDKQKKCKDFPPGETKEGSVDGSCQSASTSGKHVIEKIKKVTNVYM</sequence>
<keyword evidence="2" id="KW-1185">Reference proteome</keyword>
<dbReference type="AlphaFoldDB" id="A0AAD8FNW4"/>
<evidence type="ECO:0000313" key="2">
    <source>
        <dbReference type="Proteomes" id="UP001230051"/>
    </source>
</evidence>
<name>A0AAD8FNW4_ACIOX</name>
<dbReference type="EMBL" id="JAGXEW010000336">
    <property type="protein sequence ID" value="KAK1141079.1"/>
    <property type="molecule type" value="Genomic_DNA"/>
</dbReference>